<dbReference type="InterPro" id="IPR006680">
    <property type="entry name" value="Amidohydro-rel"/>
</dbReference>
<feature type="domain" description="Amidohydrolase-related" evidence="5">
    <location>
        <begin position="61"/>
        <end position="409"/>
    </location>
</feature>
<dbReference type="GO" id="GO:0046872">
    <property type="term" value="F:metal ion binding"/>
    <property type="evidence" value="ECO:0007669"/>
    <property type="project" value="UniProtKB-KW"/>
</dbReference>
<keyword evidence="2" id="KW-0479">Metal-binding</keyword>
<evidence type="ECO:0000256" key="1">
    <source>
        <dbReference type="ARBA" id="ARBA00006745"/>
    </source>
</evidence>
<comment type="caution">
    <text evidence="6">The sequence shown here is derived from an EMBL/GenBank/DDBJ whole genome shotgun (WGS) entry which is preliminary data.</text>
</comment>
<dbReference type="EMBL" id="JAAMOW010000008">
    <property type="protein sequence ID" value="NGY06180.1"/>
    <property type="molecule type" value="Genomic_DNA"/>
</dbReference>
<dbReference type="Pfam" id="PF01979">
    <property type="entry name" value="Amidohydro_1"/>
    <property type="match status" value="1"/>
</dbReference>
<dbReference type="PANTHER" id="PTHR43794:SF11">
    <property type="entry name" value="AMIDOHYDROLASE-RELATED DOMAIN-CONTAINING PROTEIN"/>
    <property type="match status" value="1"/>
</dbReference>
<dbReference type="SUPFAM" id="SSF51556">
    <property type="entry name" value="Metallo-dependent hydrolases"/>
    <property type="match status" value="1"/>
</dbReference>
<name>A0A6M2BUY7_9GAMM</name>
<evidence type="ECO:0000313" key="6">
    <source>
        <dbReference type="EMBL" id="NGY06180.1"/>
    </source>
</evidence>
<proteinExistence type="inferred from homology"/>
<dbReference type="RefSeq" id="WP_166259186.1">
    <property type="nucleotide sequence ID" value="NZ_JAAMOW010000008.1"/>
</dbReference>
<dbReference type="FunFam" id="3.20.20.140:FF:000014">
    <property type="entry name" value="5-methylthioadenosine/S-adenosylhomocysteine deaminase"/>
    <property type="match status" value="1"/>
</dbReference>
<evidence type="ECO:0000313" key="7">
    <source>
        <dbReference type="Proteomes" id="UP000472676"/>
    </source>
</evidence>
<dbReference type="Gene3D" id="3.20.20.140">
    <property type="entry name" value="Metal-dependent hydrolases"/>
    <property type="match status" value="1"/>
</dbReference>
<evidence type="ECO:0000259" key="5">
    <source>
        <dbReference type="Pfam" id="PF01979"/>
    </source>
</evidence>
<dbReference type="AlphaFoldDB" id="A0A6M2BUY7"/>
<dbReference type="PANTHER" id="PTHR43794">
    <property type="entry name" value="AMINOHYDROLASE SSNA-RELATED"/>
    <property type="match status" value="1"/>
</dbReference>
<organism evidence="6 7">
    <name type="scientific">Solimonas terrae</name>
    <dbReference type="NCBI Taxonomy" id="1396819"/>
    <lineage>
        <taxon>Bacteria</taxon>
        <taxon>Pseudomonadati</taxon>
        <taxon>Pseudomonadota</taxon>
        <taxon>Gammaproteobacteria</taxon>
        <taxon>Nevskiales</taxon>
        <taxon>Nevskiaceae</taxon>
        <taxon>Solimonas</taxon>
    </lineage>
</organism>
<dbReference type="Gene3D" id="2.30.40.10">
    <property type="entry name" value="Urease, subunit C, domain 1"/>
    <property type="match status" value="1"/>
</dbReference>
<protein>
    <submittedName>
        <fullName evidence="6">TRZ/ATZ family hydrolase</fullName>
    </submittedName>
</protein>
<reference evidence="6 7" key="1">
    <citation type="journal article" date="2014" name="Int. J. Syst. Evol. Microbiol.">
        <title>Solimonas terrae sp. nov., isolated from soil.</title>
        <authorList>
            <person name="Kim S.J."/>
            <person name="Moon J.Y."/>
            <person name="Weon H.Y."/>
            <person name="Ahn J.H."/>
            <person name="Chen W.M."/>
            <person name="Kwon S.W."/>
        </authorList>
    </citation>
    <scope>NUCLEOTIDE SEQUENCE [LARGE SCALE GENOMIC DNA]</scope>
    <source>
        <strain evidence="6 7">KIS83-12</strain>
    </source>
</reference>
<dbReference type="InterPro" id="IPR032466">
    <property type="entry name" value="Metal_Hydrolase"/>
</dbReference>
<keyword evidence="7" id="KW-1185">Reference proteome</keyword>
<comment type="similarity">
    <text evidence="1">Belongs to the metallo-dependent hydrolases superfamily. ATZ/TRZ family.</text>
</comment>
<dbReference type="GO" id="GO:0016814">
    <property type="term" value="F:hydrolase activity, acting on carbon-nitrogen (but not peptide) bonds, in cyclic amidines"/>
    <property type="evidence" value="ECO:0007669"/>
    <property type="project" value="UniProtKB-ARBA"/>
</dbReference>
<dbReference type="SUPFAM" id="SSF51338">
    <property type="entry name" value="Composite domain of metallo-dependent hydrolases"/>
    <property type="match status" value="1"/>
</dbReference>
<dbReference type="NCBIfam" id="NF006549">
    <property type="entry name" value="PRK09045.1"/>
    <property type="match status" value="1"/>
</dbReference>
<dbReference type="Proteomes" id="UP000472676">
    <property type="component" value="Unassembled WGS sequence"/>
</dbReference>
<dbReference type="CDD" id="cd01298">
    <property type="entry name" value="ATZ_TRZ_like"/>
    <property type="match status" value="1"/>
</dbReference>
<evidence type="ECO:0000256" key="3">
    <source>
        <dbReference type="ARBA" id="ARBA00022801"/>
    </source>
</evidence>
<sequence>MQTVDLLLAPRWLVPIEPEGVVLEDHALLADGGRIVAVLPLGEARARYAPRQTIELPQHALLPGFVNLHTHAAMSLLRGIADDLPLMDWLQNHIWPAEGAHVSSGFCEDGLRLAFAEMIRGGTTCVNDMYFFPDATARVAREAGLRASVGLIVFDFPTAWGSGADDYIHKGLALHDQLRSEPLIRTVFAPHAPYTVSDAPLLKVRQYANELGIGIHMHVHETAHEIETAIASTGKRPWARLRDLELLGPDFIAVHMTQLTDEEIDDAARHGVHIAHCPESNLKLASGFCPVDKLLRAGVNVGIGSDGAASNNDLDLLGEMRSAALLAKAVGGNPAALAAPAALKMATLAGARALGLDSEIGSLLAGKSADCIAIDLSASATQPVYNVLSQIVYAAGRDQVSDVFVAGRALLRNRQLTTIDEAAAIARAAEWQRKIRP</sequence>
<dbReference type="GO" id="GO:0019239">
    <property type="term" value="F:deaminase activity"/>
    <property type="evidence" value="ECO:0007669"/>
    <property type="project" value="UniProtKB-ARBA"/>
</dbReference>
<accession>A0A6M2BUY7</accession>
<dbReference type="InterPro" id="IPR011059">
    <property type="entry name" value="Metal-dep_hydrolase_composite"/>
</dbReference>
<evidence type="ECO:0000256" key="2">
    <source>
        <dbReference type="ARBA" id="ARBA00022723"/>
    </source>
</evidence>
<keyword evidence="4" id="KW-0862">Zinc</keyword>
<gene>
    <name evidence="6" type="ORF">G7Y85_15515</name>
</gene>
<keyword evidence="3 6" id="KW-0378">Hydrolase</keyword>
<evidence type="ECO:0000256" key="4">
    <source>
        <dbReference type="ARBA" id="ARBA00022833"/>
    </source>
</evidence>
<dbReference type="InterPro" id="IPR050287">
    <property type="entry name" value="MTA/SAH_deaminase"/>
</dbReference>